<sequence>MEIQLTTKLGSQWFTVPCQESLLSVYGREGEAVVSMNDTTRPEGHKSQSQEEGQALPVAGEGISPEELSATSFGSPTEVGELNMASQISSHLPLFRTLCLWSEDFSDLASFTFRNIAEYPILEASFISATNTQGRYVPFLFGKIKHWNSEDHLPGWMPMFDHKAIARFNRERPDGEFTDETKSRLDSVFLTAYNQWVKAGYVVADVEKTTPAVSSP</sequence>
<protein>
    <submittedName>
        <fullName evidence="1">Uncharacterized protein</fullName>
    </submittedName>
</protein>
<organism evidence="1 2">
    <name type="scientific">Tremella mesenterica</name>
    <name type="common">Jelly fungus</name>
    <dbReference type="NCBI Taxonomy" id="5217"/>
    <lineage>
        <taxon>Eukaryota</taxon>
        <taxon>Fungi</taxon>
        <taxon>Dikarya</taxon>
        <taxon>Basidiomycota</taxon>
        <taxon>Agaricomycotina</taxon>
        <taxon>Tremellomycetes</taxon>
        <taxon>Tremellales</taxon>
        <taxon>Tremellaceae</taxon>
        <taxon>Tremella</taxon>
    </lineage>
</organism>
<name>A0A4Q1BS79_TREME</name>
<evidence type="ECO:0000313" key="1">
    <source>
        <dbReference type="EMBL" id="RXK40864.1"/>
    </source>
</evidence>
<reference evidence="1 2" key="1">
    <citation type="submission" date="2016-06" db="EMBL/GenBank/DDBJ databases">
        <title>Evolution of pathogenesis and genome organization in the Tremellales.</title>
        <authorList>
            <person name="Cuomo C."/>
            <person name="Litvintseva A."/>
            <person name="Heitman J."/>
            <person name="Chen Y."/>
            <person name="Sun S."/>
            <person name="Springer D."/>
            <person name="Dromer F."/>
            <person name="Young S."/>
            <person name="Zeng Q."/>
            <person name="Chapman S."/>
            <person name="Gujja S."/>
            <person name="Saif S."/>
            <person name="Birren B."/>
        </authorList>
    </citation>
    <scope>NUCLEOTIDE SEQUENCE [LARGE SCALE GENOMIC DNA]</scope>
    <source>
        <strain evidence="1 2">ATCC 28783</strain>
    </source>
</reference>
<dbReference type="InParanoid" id="A0A4Q1BS79"/>
<dbReference type="EMBL" id="SDIL01000014">
    <property type="protein sequence ID" value="RXK40864.1"/>
    <property type="molecule type" value="Genomic_DNA"/>
</dbReference>
<dbReference type="Proteomes" id="UP000289152">
    <property type="component" value="Unassembled WGS sequence"/>
</dbReference>
<evidence type="ECO:0000313" key="2">
    <source>
        <dbReference type="Proteomes" id="UP000289152"/>
    </source>
</evidence>
<comment type="caution">
    <text evidence="1">The sequence shown here is derived from an EMBL/GenBank/DDBJ whole genome shotgun (WGS) entry which is preliminary data.</text>
</comment>
<gene>
    <name evidence="1" type="ORF">M231_01923</name>
</gene>
<dbReference type="AlphaFoldDB" id="A0A4Q1BS79"/>
<keyword evidence="2" id="KW-1185">Reference proteome</keyword>
<dbReference type="VEuPathDB" id="FungiDB:TREMEDRAFT_61334"/>
<accession>A0A4Q1BS79</accession>
<proteinExistence type="predicted"/>